<evidence type="ECO:0000313" key="1">
    <source>
        <dbReference type="EMBL" id="PKA63487.1"/>
    </source>
</evidence>
<dbReference type="AlphaFoldDB" id="A0A2I0B6Q7"/>
<sequence>MTLLDTITKATAAVEAGEFFAGEFFQYPIILNSDEIFPNLKPDSETNGAAPLISRVSGWSITETDLSVIKSMTKFSKSLKKKLKHPRSLDRVEFLRLFNSFLRSNGANLGVALDPVPSDLDFTRLAIEKLGFLICGELAALILDGCVVLEFWELLEILIVHGVVSHLSSANLIEKLMDKNQVGLLCLCVKNTADLRPSELLAVLRFFLSPSRTTYSIFSEVKKQWERQAFLAFEKATKKGLPKKASAIARKASILLMLAHDGFSSSESCLHYVFSTSNVDSLIFSSAISRLNGKEVLSLIRYLGKWLKKYERYPEAGPCPRGKSILGLSNCESVPSFDSVLKALSLILDEHFSYLVLNSDFHGEVRDMQKIVNGLISEADGSSPVDEIVRLLRSNSESRRASH</sequence>
<organism evidence="1 2">
    <name type="scientific">Apostasia shenzhenica</name>
    <dbReference type="NCBI Taxonomy" id="1088818"/>
    <lineage>
        <taxon>Eukaryota</taxon>
        <taxon>Viridiplantae</taxon>
        <taxon>Streptophyta</taxon>
        <taxon>Embryophyta</taxon>
        <taxon>Tracheophyta</taxon>
        <taxon>Spermatophyta</taxon>
        <taxon>Magnoliopsida</taxon>
        <taxon>Liliopsida</taxon>
        <taxon>Asparagales</taxon>
        <taxon>Orchidaceae</taxon>
        <taxon>Apostasioideae</taxon>
        <taxon>Apostasia</taxon>
    </lineage>
</organism>
<dbReference type="OrthoDB" id="783877at2759"/>
<accession>A0A2I0B6Q7</accession>
<dbReference type="Proteomes" id="UP000236161">
    <property type="component" value="Unassembled WGS sequence"/>
</dbReference>
<dbReference type="EMBL" id="KZ451908">
    <property type="protein sequence ID" value="PKA63487.1"/>
    <property type="molecule type" value="Genomic_DNA"/>
</dbReference>
<keyword evidence="2" id="KW-1185">Reference proteome</keyword>
<reference evidence="1 2" key="1">
    <citation type="journal article" date="2017" name="Nature">
        <title>The Apostasia genome and the evolution of orchids.</title>
        <authorList>
            <person name="Zhang G.Q."/>
            <person name="Liu K.W."/>
            <person name="Li Z."/>
            <person name="Lohaus R."/>
            <person name="Hsiao Y.Y."/>
            <person name="Niu S.C."/>
            <person name="Wang J.Y."/>
            <person name="Lin Y.C."/>
            <person name="Xu Q."/>
            <person name="Chen L.J."/>
            <person name="Yoshida K."/>
            <person name="Fujiwara S."/>
            <person name="Wang Z.W."/>
            <person name="Zhang Y.Q."/>
            <person name="Mitsuda N."/>
            <person name="Wang M."/>
            <person name="Liu G.H."/>
            <person name="Pecoraro L."/>
            <person name="Huang H.X."/>
            <person name="Xiao X.J."/>
            <person name="Lin M."/>
            <person name="Wu X.Y."/>
            <person name="Wu W.L."/>
            <person name="Chen Y.Y."/>
            <person name="Chang S.B."/>
            <person name="Sakamoto S."/>
            <person name="Ohme-Takagi M."/>
            <person name="Yagi M."/>
            <person name="Zeng S.J."/>
            <person name="Shen C.Y."/>
            <person name="Yeh C.M."/>
            <person name="Luo Y.B."/>
            <person name="Tsai W.C."/>
            <person name="Van de Peer Y."/>
            <person name="Liu Z.J."/>
        </authorList>
    </citation>
    <scope>NUCLEOTIDE SEQUENCE [LARGE SCALE GENOMIC DNA]</scope>
    <source>
        <strain evidence="2">cv. Shenzhen</strain>
        <tissue evidence="1">Stem</tissue>
    </source>
</reference>
<name>A0A2I0B6Q7_9ASPA</name>
<dbReference type="STRING" id="1088818.A0A2I0B6Q7"/>
<proteinExistence type="predicted"/>
<dbReference type="PANTHER" id="PTHR37181">
    <property type="entry name" value="F6A14.6 PROTEIN"/>
    <property type="match status" value="1"/>
</dbReference>
<dbReference type="PANTHER" id="PTHR37181:SF1">
    <property type="entry name" value="F6A14.6 PROTEIN"/>
    <property type="match status" value="1"/>
</dbReference>
<gene>
    <name evidence="1" type="ORF">AXF42_Ash005382</name>
</gene>
<evidence type="ECO:0000313" key="2">
    <source>
        <dbReference type="Proteomes" id="UP000236161"/>
    </source>
</evidence>
<protein>
    <submittedName>
        <fullName evidence="1">Uncharacterized protein</fullName>
    </submittedName>
</protein>